<keyword evidence="4" id="KW-1185">Reference proteome</keyword>
<dbReference type="SMART" id="SM00239">
    <property type="entry name" value="C2"/>
    <property type="match status" value="1"/>
</dbReference>
<feature type="region of interest" description="Disordered" evidence="1">
    <location>
        <begin position="171"/>
        <end position="326"/>
    </location>
</feature>
<dbReference type="InterPro" id="IPR035892">
    <property type="entry name" value="C2_domain_sf"/>
</dbReference>
<sequence length="498" mass="54601">MSHLKPFQLLEINIISAQDLEVVSKNMRTYATAWVNPKRKLSTSVDTQGHNHPTWNDKFVFRVDEEFLRTDTSAVMIEIYGVHWFRDTLIGTVRVLVGNLVPPPTRPHNHNHNHFGMRFVALQVRRPSGRPQGILNIGVAVLDSSMRSMPLYTQLSASAVGYRDLMDEDYLNGHGHHGPTNPTTTSNNVKPILRRSKSERSERVTFDDDLGSIVGVPQKKGASSSLVSGSELTNFSKGQNKKKVGKASSVISGAELRDKPKEKAGKKGKASSLIGSIRSNKEDVKTTCNPPKEKLKPIDRTTNKSKADQEKPTTNKEGGVTTTTTTTTTEIGKPISKFNGLDLGGPKGSSIVNGKYIYGGPVHAKAHSFWSDSEVGPSPSDVAAVMARERYLIDDNQSSVLDGWSLDESVEGLRSKLDRWRMELPPLYDRAGFGGSSYRSTSQHPRRHSDDGGPGLFSCFGNIYGYECQCICGKPPGGRRSLSSRFQSPSASAGRSFI</sequence>
<dbReference type="OrthoDB" id="1909968at2759"/>
<dbReference type="InterPro" id="IPR000008">
    <property type="entry name" value="C2_dom"/>
</dbReference>
<dbReference type="Proteomes" id="UP000585474">
    <property type="component" value="Unassembled WGS sequence"/>
</dbReference>
<dbReference type="PROSITE" id="PS50004">
    <property type="entry name" value="C2"/>
    <property type="match status" value="1"/>
</dbReference>
<proteinExistence type="predicted"/>
<dbReference type="PANTHER" id="PTHR32246:SF143">
    <property type="entry name" value="CALCIUM-DEPENDENT LIPID-BINDING (CALB DOMAIN) FAMILY PROTEIN"/>
    <property type="match status" value="1"/>
</dbReference>
<dbReference type="GO" id="GO:0006952">
    <property type="term" value="P:defense response"/>
    <property type="evidence" value="ECO:0007669"/>
    <property type="project" value="InterPro"/>
</dbReference>
<evidence type="ECO:0000313" key="4">
    <source>
        <dbReference type="Proteomes" id="UP000585474"/>
    </source>
</evidence>
<dbReference type="Gene3D" id="2.60.40.150">
    <property type="entry name" value="C2 domain"/>
    <property type="match status" value="1"/>
</dbReference>
<dbReference type="AlphaFoldDB" id="A0A7J0F340"/>
<feature type="compositionally biased region" description="Basic and acidic residues" evidence="1">
    <location>
        <begin position="255"/>
        <end position="265"/>
    </location>
</feature>
<feature type="compositionally biased region" description="Polar residues" evidence="1">
    <location>
        <begin position="221"/>
        <end position="238"/>
    </location>
</feature>
<reference evidence="3 4" key="1">
    <citation type="submission" date="2019-07" db="EMBL/GenBank/DDBJ databases">
        <title>De Novo Assembly of kiwifruit Actinidia rufa.</title>
        <authorList>
            <person name="Sugita-Konishi S."/>
            <person name="Sato K."/>
            <person name="Mori E."/>
            <person name="Abe Y."/>
            <person name="Kisaki G."/>
            <person name="Hamano K."/>
            <person name="Suezawa K."/>
            <person name="Otani M."/>
            <person name="Fukuda T."/>
            <person name="Manabe T."/>
            <person name="Gomi K."/>
            <person name="Tabuchi M."/>
            <person name="Akimitsu K."/>
            <person name="Kataoka I."/>
        </authorList>
    </citation>
    <scope>NUCLEOTIDE SEQUENCE [LARGE SCALE GENOMIC DNA]</scope>
    <source>
        <strain evidence="4">cv. Fuchu</strain>
    </source>
</reference>
<dbReference type="Pfam" id="PF00168">
    <property type="entry name" value="C2"/>
    <property type="match status" value="1"/>
</dbReference>
<organism evidence="3 4">
    <name type="scientific">Actinidia rufa</name>
    <dbReference type="NCBI Taxonomy" id="165716"/>
    <lineage>
        <taxon>Eukaryota</taxon>
        <taxon>Viridiplantae</taxon>
        <taxon>Streptophyta</taxon>
        <taxon>Embryophyta</taxon>
        <taxon>Tracheophyta</taxon>
        <taxon>Spermatophyta</taxon>
        <taxon>Magnoliopsida</taxon>
        <taxon>eudicotyledons</taxon>
        <taxon>Gunneridae</taxon>
        <taxon>Pentapetalae</taxon>
        <taxon>asterids</taxon>
        <taxon>Ericales</taxon>
        <taxon>Actinidiaceae</taxon>
        <taxon>Actinidia</taxon>
    </lineage>
</organism>
<evidence type="ECO:0000259" key="2">
    <source>
        <dbReference type="PROSITE" id="PS50004"/>
    </source>
</evidence>
<dbReference type="SUPFAM" id="SSF49562">
    <property type="entry name" value="C2 domain (Calcium/lipid-binding domain, CaLB)"/>
    <property type="match status" value="1"/>
</dbReference>
<dbReference type="PANTHER" id="PTHR32246">
    <property type="entry name" value="INGRESSION PROTEIN FIC1"/>
    <property type="match status" value="1"/>
</dbReference>
<accession>A0A7J0F340</accession>
<dbReference type="InterPro" id="IPR044750">
    <property type="entry name" value="C2_SRC2/BAP"/>
</dbReference>
<gene>
    <name evidence="3" type="ORF">Acr_08g0014980</name>
</gene>
<feature type="compositionally biased region" description="Basic and acidic residues" evidence="1">
    <location>
        <begin position="279"/>
        <end position="314"/>
    </location>
</feature>
<feature type="domain" description="C2" evidence="2">
    <location>
        <begin position="1"/>
        <end position="110"/>
    </location>
</feature>
<evidence type="ECO:0000313" key="3">
    <source>
        <dbReference type="EMBL" id="GFY93102.1"/>
    </source>
</evidence>
<feature type="compositionally biased region" description="Low complexity" evidence="1">
    <location>
        <begin position="178"/>
        <end position="188"/>
    </location>
</feature>
<evidence type="ECO:0000256" key="1">
    <source>
        <dbReference type="SAM" id="MobiDB-lite"/>
    </source>
</evidence>
<dbReference type="EMBL" id="BJWL01000008">
    <property type="protein sequence ID" value="GFY93102.1"/>
    <property type="molecule type" value="Genomic_DNA"/>
</dbReference>
<dbReference type="CDD" id="cd04051">
    <property type="entry name" value="C2_SRC2_like"/>
    <property type="match status" value="1"/>
</dbReference>
<feature type="compositionally biased region" description="Basic and acidic residues" evidence="1">
    <location>
        <begin position="196"/>
        <end position="206"/>
    </location>
</feature>
<protein>
    <submittedName>
        <fullName evidence="3">Calcium-dependent lipid-binding (CaLB domain) family protein</fullName>
    </submittedName>
</protein>
<name>A0A7J0F340_9ERIC</name>
<comment type="caution">
    <text evidence="3">The sequence shown here is derived from an EMBL/GenBank/DDBJ whole genome shotgun (WGS) entry which is preliminary data.</text>
</comment>